<dbReference type="Proteomes" id="UP000230821">
    <property type="component" value="Unassembled WGS sequence"/>
</dbReference>
<accession>A0A2G6KH15</accession>
<dbReference type="InterPro" id="IPR021280">
    <property type="entry name" value="TMEM260-like"/>
</dbReference>
<protein>
    <submittedName>
        <fullName evidence="3">Uncharacterized protein</fullName>
    </submittedName>
</protein>
<feature type="transmembrane region" description="Helical" evidence="2">
    <location>
        <begin position="154"/>
        <end position="171"/>
    </location>
</feature>
<feature type="transmembrane region" description="Helical" evidence="2">
    <location>
        <begin position="80"/>
        <end position="103"/>
    </location>
</feature>
<dbReference type="EMBL" id="PDSK01000070">
    <property type="protein sequence ID" value="PIE34956.1"/>
    <property type="molecule type" value="Genomic_DNA"/>
</dbReference>
<gene>
    <name evidence="3" type="ORF">CSA56_06220</name>
</gene>
<dbReference type="InterPro" id="IPR052724">
    <property type="entry name" value="GT117_domain-containing"/>
</dbReference>
<feature type="transmembrane region" description="Helical" evidence="2">
    <location>
        <begin position="383"/>
        <end position="402"/>
    </location>
</feature>
<dbReference type="AlphaFoldDB" id="A0A2G6KH15"/>
<keyword evidence="2" id="KW-0472">Membrane</keyword>
<comment type="caution">
    <text evidence="3">The sequence shown here is derived from an EMBL/GenBank/DDBJ whole genome shotgun (WGS) entry which is preliminary data.</text>
</comment>
<keyword evidence="2" id="KW-0812">Transmembrane</keyword>
<evidence type="ECO:0000313" key="4">
    <source>
        <dbReference type="Proteomes" id="UP000230821"/>
    </source>
</evidence>
<keyword evidence="2" id="KW-1133">Transmembrane helix</keyword>
<evidence type="ECO:0000256" key="1">
    <source>
        <dbReference type="PROSITE-ProRule" id="PRU00339"/>
    </source>
</evidence>
<keyword evidence="1" id="KW-0802">TPR repeat</keyword>
<evidence type="ECO:0000313" key="3">
    <source>
        <dbReference type="EMBL" id="PIE34956.1"/>
    </source>
</evidence>
<dbReference type="InterPro" id="IPR019734">
    <property type="entry name" value="TPR_rpt"/>
</dbReference>
<sequence length="705" mass="78358">MKNRDFQHILTCLYAGFALFVTFLAYVKTLAPTVSFFDSGELISAAYTLGIAHPPGYPLYVVLGWLFSKLPIGSSIAYRLNLMSACFAALSALAVYGITYAILTEHAENRSKNDAAHPQPDPKRMLQPVIPLIAAFSFAFSITHWKHAVIAEVYSLNAFLCGLIVLLVLLWRQTQRAEGSRQKTEGSNSQPATRNPQPTKLWLLYLVAFVFGLGFGNHQTIILLSVAACFLVLITAPRIITRPIILVKIFLALLIGLSIYLLAPILASQNPPINWGNPVTVKQFKWMISREGYKHVERGHALNALWAELSSRKGEKDTDTHAEHTPDVSPQQLPQGLSRYSHILTNSLLFKQFTSFAPHLQFGILGLVLALTGLVYGLAVHRIATLTTLVAVVTLVVMIVLISDPPEENIFLVHEFHTPAYLLMAVWIGLGIMAVSRAVLAVTGTNHILQYSSVFVLGIFFLGASISQMTLNLPTVDRRRNYVAYDYAHNVLNSLEPDAILFTWGDSGAFPLWYLQLVEDVRPDVTLIHVPHLSAEWFVDSLPRNLFLSADPFAEHGPDLFPILHEIVEKNRPNRPIYFDYSSTHSIMPPYPIIPNGIVYKIAVVGDTIDSKIWDRYRFRGILNGGPIASDPDIERTALLYGSARAELGHYYLELHDVDKAAHEFNMAVQLEPSLGDGIVQSLKFRDKLGGEQHAPVQTVPAPPH</sequence>
<reference evidence="3 4" key="1">
    <citation type="submission" date="2017-10" db="EMBL/GenBank/DDBJ databases">
        <title>Novel microbial diversity and functional potential in the marine mammal oral microbiome.</title>
        <authorList>
            <person name="Dudek N.K."/>
            <person name="Sun C.L."/>
            <person name="Burstein D."/>
            <person name="Kantor R.S."/>
            <person name="Aliaga Goltsman D.S."/>
            <person name="Bik E.M."/>
            <person name="Thomas B.C."/>
            <person name="Banfield J.F."/>
            <person name="Relman D.A."/>
        </authorList>
    </citation>
    <scope>NUCLEOTIDE SEQUENCE [LARGE SCALE GENOMIC DNA]</scope>
    <source>
        <strain evidence="3">DOLJORAL78_47_16</strain>
    </source>
</reference>
<feature type="transmembrane region" description="Helical" evidence="2">
    <location>
        <begin position="454"/>
        <end position="471"/>
    </location>
</feature>
<organism evidence="3 4">
    <name type="scientific">candidate division KSB3 bacterium</name>
    <dbReference type="NCBI Taxonomy" id="2044937"/>
    <lineage>
        <taxon>Bacteria</taxon>
        <taxon>candidate division KSB3</taxon>
    </lineage>
</organism>
<dbReference type="PROSITE" id="PS50005">
    <property type="entry name" value="TPR"/>
    <property type="match status" value="1"/>
</dbReference>
<proteinExistence type="predicted"/>
<feature type="transmembrane region" description="Helical" evidence="2">
    <location>
        <begin position="245"/>
        <end position="267"/>
    </location>
</feature>
<dbReference type="PANTHER" id="PTHR16214">
    <property type="entry name" value="TRANSMEMBRANE PROTEIN 260"/>
    <property type="match status" value="1"/>
</dbReference>
<dbReference type="Pfam" id="PF11028">
    <property type="entry name" value="TMEM260-like"/>
    <property type="match status" value="1"/>
</dbReference>
<feature type="transmembrane region" description="Helical" evidence="2">
    <location>
        <begin position="356"/>
        <end position="376"/>
    </location>
</feature>
<feature type="transmembrane region" description="Helical" evidence="2">
    <location>
        <begin position="47"/>
        <end position="68"/>
    </location>
</feature>
<feature type="transmembrane region" description="Helical" evidence="2">
    <location>
        <begin position="422"/>
        <end position="442"/>
    </location>
</feature>
<feature type="transmembrane region" description="Helical" evidence="2">
    <location>
        <begin position="9"/>
        <end position="27"/>
    </location>
</feature>
<name>A0A2G6KH15_9BACT</name>
<evidence type="ECO:0000256" key="2">
    <source>
        <dbReference type="SAM" id="Phobius"/>
    </source>
</evidence>
<feature type="repeat" description="TPR" evidence="1">
    <location>
        <begin position="642"/>
        <end position="675"/>
    </location>
</feature>
<dbReference type="PANTHER" id="PTHR16214:SF3">
    <property type="entry name" value="TRANSMEMBRANE PROTEIN 260"/>
    <property type="match status" value="1"/>
</dbReference>
<feature type="transmembrane region" description="Helical" evidence="2">
    <location>
        <begin position="202"/>
        <end position="233"/>
    </location>
</feature>